<dbReference type="InterPro" id="IPR016186">
    <property type="entry name" value="C-type_lectin-like/link_sf"/>
</dbReference>
<feature type="signal peptide" evidence="1">
    <location>
        <begin position="1"/>
        <end position="25"/>
    </location>
</feature>
<evidence type="ECO:0008006" key="4">
    <source>
        <dbReference type="Google" id="ProtNLM"/>
    </source>
</evidence>
<gene>
    <name evidence="2" type="ORF">A3F03_04465</name>
</gene>
<dbReference type="Proteomes" id="UP000176803">
    <property type="component" value="Unassembled WGS sequence"/>
</dbReference>
<evidence type="ECO:0000313" key="2">
    <source>
        <dbReference type="EMBL" id="OGK38264.1"/>
    </source>
</evidence>
<dbReference type="SUPFAM" id="SSF56436">
    <property type="entry name" value="C-type lectin-like"/>
    <property type="match status" value="1"/>
</dbReference>
<organism evidence="2 3">
    <name type="scientific">Candidatus Roizmanbacteria bacterium RIFCSPHIGHO2_12_FULL_41_11</name>
    <dbReference type="NCBI Taxonomy" id="1802052"/>
    <lineage>
        <taxon>Bacteria</taxon>
        <taxon>Candidatus Roizmaniibacteriota</taxon>
    </lineage>
</organism>
<accession>A0A1F7I4H3</accession>
<dbReference type="InterPro" id="IPR016187">
    <property type="entry name" value="CTDL_fold"/>
</dbReference>
<proteinExistence type="predicted"/>
<evidence type="ECO:0000313" key="3">
    <source>
        <dbReference type="Proteomes" id="UP000176803"/>
    </source>
</evidence>
<evidence type="ECO:0000256" key="1">
    <source>
        <dbReference type="SAM" id="SignalP"/>
    </source>
</evidence>
<name>A0A1F7I4H3_9BACT</name>
<feature type="chain" id="PRO_5009529302" description="DUF1554 domain-containing protein" evidence="1">
    <location>
        <begin position="26"/>
        <end position="642"/>
    </location>
</feature>
<dbReference type="EMBL" id="MGAC01000018">
    <property type="protein sequence ID" value="OGK38264.1"/>
    <property type="molecule type" value="Genomic_DNA"/>
</dbReference>
<protein>
    <recommendedName>
        <fullName evidence="4">DUF1554 domain-containing protein</fullName>
    </recommendedName>
</protein>
<dbReference type="AlphaFoldDB" id="A0A1F7I4H3"/>
<dbReference type="Gene3D" id="3.10.100.10">
    <property type="entry name" value="Mannose-Binding Protein A, subunit A"/>
    <property type="match status" value="1"/>
</dbReference>
<comment type="caution">
    <text evidence="2">The sequence shown here is derived from an EMBL/GenBank/DDBJ whole genome shotgun (WGS) entry which is preliminary data.</text>
</comment>
<dbReference type="InterPro" id="IPR013783">
    <property type="entry name" value="Ig-like_fold"/>
</dbReference>
<dbReference type="Gene3D" id="2.60.40.10">
    <property type="entry name" value="Immunoglobulins"/>
    <property type="match status" value="1"/>
</dbReference>
<reference evidence="2 3" key="1">
    <citation type="journal article" date="2016" name="Nat. Commun.">
        <title>Thousands of microbial genomes shed light on interconnected biogeochemical processes in an aquifer system.</title>
        <authorList>
            <person name="Anantharaman K."/>
            <person name="Brown C.T."/>
            <person name="Hug L.A."/>
            <person name="Sharon I."/>
            <person name="Castelle C.J."/>
            <person name="Probst A.J."/>
            <person name="Thomas B.C."/>
            <person name="Singh A."/>
            <person name="Wilkins M.J."/>
            <person name="Karaoz U."/>
            <person name="Brodie E.L."/>
            <person name="Williams K.H."/>
            <person name="Hubbard S.S."/>
            <person name="Banfield J.F."/>
        </authorList>
    </citation>
    <scope>NUCLEOTIDE SEQUENCE [LARGE SCALE GENOMIC DNA]</scope>
</reference>
<keyword evidence="1" id="KW-0732">Signal</keyword>
<sequence length="642" mass="71510">MYLKQNFIIFSSLFLFCIFSFKVQAVTTTNLTDISAINDLKISKESQSIRLDWSSINGASSYNVYRSTNPYFTPTESERITNTKEPTFSEPVTADNHYYLVRPVSEIKEGEDSNRVGIFNYILYKTASTSYNWIAMPLTVKEISLASDLAVYIKNNSNGNVAILSISSWDNLTQSYHSYLPQTNSGDFHITPQNPYRIEVDVKEASTAIFTLVGDVPKVGSNQDTLRETAGTDYNWIMLPLESLDINASQLAADIENNSSNKVKVEVVSQWNAIAQNYSTYTILPFVTGDFKLKNGYPYRVAVDIIITDNTLWPSIGSIITPTITPTPPEYPHQPLCDTQPKGDFNCDGKIDEQDYQIWKCEYLNGGKCEEFKTKLNADIYPVQNNLLGDGIVDLIEFEIWRRNATIVEPSIVPTITLTITPTPLFTITPIIIPTATPTPITPTPTLTVTPSITPTPTPTPLTKLQAFVTEPKYNGDLIGEAQKVGFGNVGGGLEAADFICNKLARDKNLTGNFRAWLSSSLVNARGRFSVTNLPVYNASNNQLLLNSINELTQCPNSSAGTNCLQSAFYSKTDQYAWTNTRTDGYINGNNISYSCDNWTTAVDYYEGLGGWTDHVGFQWTNAVYRKRCNTLNSLYCIESPL</sequence>